<dbReference type="AlphaFoldDB" id="A0A1H3ATQ8"/>
<keyword evidence="1" id="KW-0472">Membrane</keyword>
<name>A0A1H3ATQ8_9RHOB</name>
<keyword evidence="3" id="KW-1185">Reference proteome</keyword>
<evidence type="ECO:0000313" key="3">
    <source>
        <dbReference type="Proteomes" id="UP000199118"/>
    </source>
</evidence>
<keyword evidence="1" id="KW-1133">Transmembrane helix</keyword>
<sequence length="205" mass="21600">MTATASGPYTFYEGPSTSFNKGWTARAAMYLDPNWAAGEGFEFSLGMGRQDNTNLRDFIFHVAKDADTGTLLVNASNNTDFDVPDDLDTAAKFAGTSATIGAAGWYVFEHDFQDQGGVLAGVLNVYNAANALIFSRTLSNPADDIAGTVGGHRYGWFTTINVAGGLAIDSVSMATEPAPLPAAAPLLAAGVGLLGLVRVRRRRRG</sequence>
<dbReference type="STRING" id="356660.SAMN05444336_104322"/>
<accession>A0A1H3ATQ8</accession>
<evidence type="ECO:0000256" key="1">
    <source>
        <dbReference type="SAM" id="Phobius"/>
    </source>
</evidence>
<dbReference type="RefSeq" id="WP_092682687.1">
    <property type="nucleotide sequence ID" value="NZ_FNMZ01000004.1"/>
</dbReference>
<protein>
    <recommendedName>
        <fullName evidence="4">VPLPA-CTERM protein sorting domain-containing protein</fullName>
    </recommendedName>
</protein>
<evidence type="ECO:0008006" key="4">
    <source>
        <dbReference type="Google" id="ProtNLM"/>
    </source>
</evidence>
<dbReference type="Proteomes" id="UP000199118">
    <property type="component" value="Unassembled WGS sequence"/>
</dbReference>
<gene>
    <name evidence="2" type="ORF">SAMN05444336_104322</name>
</gene>
<dbReference type="EMBL" id="FNMZ01000004">
    <property type="protein sequence ID" value="SDX33120.1"/>
    <property type="molecule type" value="Genomic_DNA"/>
</dbReference>
<reference evidence="2 3" key="1">
    <citation type="submission" date="2016-10" db="EMBL/GenBank/DDBJ databases">
        <authorList>
            <person name="de Groot N.N."/>
        </authorList>
    </citation>
    <scope>NUCLEOTIDE SEQUENCE [LARGE SCALE GENOMIC DNA]</scope>
    <source>
        <strain evidence="2 3">DSM 17890</strain>
    </source>
</reference>
<keyword evidence="1" id="KW-0812">Transmembrane</keyword>
<feature type="transmembrane region" description="Helical" evidence="1">
    <location>
        <begin position="180"/>
        <end position="199"/>
    </location>
</feature>
<dbReference type="OrthoDB" id="7762442at2"/>
<proteinExistence type="predicted"/>
<evidence type="ECO:0000313" key="2">
    <source>
        <dbReference type="EMBL" id="SDX33120.1"/>
    </source>
</evidence>
<organism evidence="2 3">
    <name type="scientific">Albimonas donghaensis</name>
    <dbReference type="NCBI Taxonomy" id="356660"/>
    <lineage>
        <taxon>Bacteria</taxon>
        <taxon>Pseudomonadati</taxon>
        <taxon>Pseudomonadota</taxon>
        <taxon>Alphaproteobacteria</taxon>
        <taxon>Rhodobacterales</taxon>
        <taxon>Paracoccaceae</taxon>
        <taxon>Albimonas</taxon>
    </lineage>
</organism>